<evidence type="ECO:0000256" key="1">
    <source>
        <dbReference type="SAM" id="MobiDB-lite"/>
    </source>
</evidence>
<gene>
    <name evidence="2" type="ORF">AEth_01909</name>
</gene>
<accession>A0A8B3S008</accession>
<evidence type="ECO:0000313" key="3">
    <source>
        <dbReference type="Proteomes" id="UP000291831"/>
    </source>
</evidence>
<feature type="region of interest" description="Disordered" evidence="1">
    <location>
        <begin position="60"/>
        <end position="82"/>
    </location>
</feature>
<feature type="compositionally biased region" description="Basic and acidic residues" evidence="1">
    <location>
        <begin position="1"/>
        <end position="24"/>
    </location>
</feature>
<reference evidence="3" key="1">
    <citation type="submission" date="2019-01" db="EMBL/GenBank/DDBJ databases">
        <title>Anaerobic oxidation of ethane by archaea from a marine hydrocarbon seep.</title>
        <authorList>
            <person name="Musat F."/>
        </authorList>
    </citation>
    <scope>NUCLEOTIDE SEQUENCE [LARGE SCALE GENOMIC DNA]</scope>
</reference>
<proteinExistence type="predicted"/>
<feature type="region of interest" description="Disordered" evidence="1">
    <location>
        <begin position="1"/>
        <end position="41"/>
    </location>
</feature>
<sequence>MRNLDYRGDPGHIKADKPRDEAKTRRSKRWHMGKKEQQKNPILDTNFTLKWTIIQSMALSGLSRQRPHPSMIHTGGSPQKRK</sequence>
<comment type="caution">
    <text evidence="2">The sequence shown here is derived from an EMBL/GenBank/DDBJ whole genome shotgun (WGS) entry which is preliminary data.</text>
</comment>
<dbReference type="AlphaFoldDB" id="A0A8B3S008"/>
<name>A0A8B3S008_9EURY</name>
<protein>
    <submittedName>
        <fullName evidence="2">Uncharacterized protein</fullName>
    </submittedName>
</protein>
<organism evidence="2 3">
    <name type="scientific">Candidatus Argoarchaeum ethanivorans</name>
    <dbReference type="NCBI Taxonomy" id="2608793"/>
    <lineage>
        <taxon>Archaea</taxon>
        <taxon>Methanobacteriati</taxon>
        <taxon>Methanobacteriota</taxon>
        <taxon>Stenosarchaea group</taxon>
        <taxon>Methanomicrobia</taxon>
        <taxon>Methanosarcinales</taxon>
        <taxon>Methanosarcinales incertae sedis</taxon>
        <taxon>GOM Arc I cluster</taxon>
        <taxon>Candidatus Argoarchaeum</taxon>
    </lineage>
</organism>
<dbReference type="Proteomes" id="UP000291831">
    <property type="component" value="Unassembled WGS sequence"/>
</dbReference>
<evidence type="ECO:0000313" key="2">
    <source>
        <dbReference type="EMBL" id="RZB28649.1"/>
    </source>
</evidence>
<dbReference type="EMBL" id="RPGO01000040">
    <property type="protein sequence ID" value="RZB28649.1"/>
    <property type="molecule type" value="Genomic_DNA"/>
</dbReference>